<dbReference type="AlphaFoldDB" id="A0A2P8IAS5"/>
<proteinExistence type="inferred from homology"/>
<dbReference type="InterPro" id="IPR002933">
    <property type="entry name" value="Peptidase_M20"/>
</dbReference>
<dbReference type="RefSeq" id="WP_106616398.1">
    <property type="nucleotide sequence ID" value="NZ_PYAX01000005.1"/>
</dbReference>
<dbReference type="InterPro" id="IPR017439">
    <property type="entry name" value="Amidohydrolase"/>
</dbReference>
<organism evidence="5 6">
    <name type="scientific">Saccharothrix carnea</name>
    <dbReference type="NCBI Taxonomy" id="1280637"/>
    <lineage>
        <taxon>Bacteria</taxon>
        <taxon>Bacillati</taxon>
        <taxon>Actinomycetota</taxon>
        <taxon>Actinomycetes</taxon>
        <taxon>Pseudonocardiales</taxon>
        <taxon>Pseudonocardiaceae</taxon>
        <taxon>Saccharothrix</taxon>
    </lineage>
</organism>
<keyword evidence="2 5" id="KW-0378">Hydrolase</keyword>
<feature type="binding site" evidence="3">
    <location>
        <position position="154"/>
    </location>
    <ligand>
        <name>Mn(2+)</name>
        <dbReference type="ChEBI" id="CHEBI:29035"/>
        <label>2</label>
    </ligand>
</feature>
<dbReference type="SUPFAM" id="SSF55031">
    <property type="entry name" value="Bacterial exopeptidase dimerisation domain"/>
    <property type="match status" value="1"/>
</dbReference>
<evidence type="ECO:0000256" key="2">
    <source>
        <dbReference type="ARBA" id="ARBA00022801"/>
    </source>
</evidence>
<keyword evidence="6" id="KW-1185">Reference proteome</keyword>
<comment type="cofactor">
    <cofactor evidence="3">
        <name>Mn(2+)</name>
        <dbReference type="ChEBI" id="CHEBI:29035"/>
    </cofactor>
    <text evidence="3">The Mn(2+) ion enhances activity.</text>
</comment>
<name>A0A2P8IAS5_SACCR</name>
<evidence type="ECO:0000259" key="4">
    <source>
        <dbReference type="Pfam" id="PF07687"/>
    </source>
</evidence>
<feature type="binding site" evidence="3">
    <location>
        <position position="120"/>
    </location>
    <ligand>
        <name>Mn(2+)</name>
        <dbReference type="ChEBI" id="CHEBI:29035"/>
        <label>2</label>
    </ligand>
</feature>
<feature type="domain" description="Peptidase M20 dimerisation" evidence="4">
    <location>
        <begin position="204"/>
        <end position="301"/>
    </location>
</feature>
<keyword evidence="3" id="KW-0464">Manganese</keyword>
<evidence type="ECO:0000256" key="1">
    <source>
        <dbReference type="ARBA" id="ARBA00006153"/>
    </source>
</evidence>
<dbReference type="NCBIfam" id="TIGR01891">
    <property type="entry name" value="amidohydrolases"/>
    <property type="match status" value="1"/>
</dbReference>
<protein>
    <submittedName>
        <fullName evidence="5">Hippurate hydrolase</fullName>
    </submittedName>
</protein>
<dbReference type="SUPFAM" id="SSF53187">
    <property type="entry name" value="Zn-dependent exopeptidases"/>
    <property type="match status" value="1"/>
</dbReference>
<dbReference type="InterPro" id="IPR011650">
    <property type="entry name" value="Peptidase_M20_dimer"/>
</dbReference>
<keyword evidence="3" id="KW-0479">Metal-binding</keyword>
<dbReference type="InterPro" id="IPR036264">
    <property type="entry name" value="Bact_exopeptidase_dim_dom"/>
</dbReference>
<evidence type="ECO:0000313" key="5">
    <source>
        <dbReference type="EMBL" id="PSL55553.1"/>
    </source>
</evidence>
<dbReference type="PIRSF" id="PIRSF005962">
    <property type="entry name" value="Pept_M20D_amidohydro"/>
    <property type="match status" value="1"/>
</dbReference>
<dbReference type="PANTHER" id="PTHR11014">
    <property type="entry name" value="PEPTIDASE M20 FAMILY MEMBER"/>
    <property type="match status" value="1"/>
</dbReference>
<dbReference type="GO" id="GO:0016787">
    <property type="term" value="F:hydrolase activity"/>
    <property type="evidence" value="ECO:0007669"/>
    <property type="project" value="UniProtKB-KW"/>
</dbReference>
<dbReference type="Pfam" id="PF01546">
    <property type="entry name" value="Peptidase_M20"/>
    <property type="match status" value="1"/>
</dbReference>
<dbReference type="OrthoDB" id="9777385at2"/>
<feature type="binding site" evidence="3">
    <location>
        <position position="384"/>
    </location>
    <ligand>
        <name>Mn(2+)</name>
        <dbReference type="ChEBI" id="CHEBI:29035"/>
        <label>2</label>
    </ligand>
</feature>
<dbReference type="GO" id="GO:0046872">
    <property type="term" value="F:metal ion binding"/>
    <property type="evidence" value="ECO:0007669"/>
    <property type="project" value="UniProtKB-KW"/>
</dbReference>
<reference evidence="5 6" key="1">
    <citation type="submission" date="2018-03" db="EMBL/GenBank/DDBJ databases">
        <title>Genomic Encyclopedia of Type Strains, Phase III (KMG-III): the genomes of soil and plant-associated and newly described type strains.</title>
        <authorList>
            <person name="Whitman W."/>
        </authorList>
    </citation>
    <scope>NUCLEOTIDE SEQUENCE [LARGE SCALE GENOMIC DNA]</scope>
    <source>
        <strain evidence="5 6">CGMCC 4.7097</strain>
    </source>
</reference>
<comment type="similarity">
    <text evidence="1">Belongs to the peptidase M20 family.</text>
</comment>
<comment type="caution">
    <text evidence="5">The sequence shown here is derived from an EMBL/GenBank/DDBJ whole genome shotgun (WGS) entry which is preliminary data.</text>
</comment>
<dbReference type="FunFam" id="3.30.70.360:FF:000014">
    <property type="entry name" value="N-acyl-L-amino acid amidohydrolase"/>
    <property type="match status" value="1"/>
</dbReference>
<gene>
    <name evidence="5" type="ORF">B0I31_105519</name>
</gene>
<feature type="binding site" evidence="3">
    <location>
        <position position="118"/>
    </location>
    <ligand>
        <name>Mn(2+)</name>
        <dbReference type="ChEBI" id="CHEBI:29035"/>
        <label>2</label>
    </ligand>
</feature>
<sequence length="411" mass="43079">MSTTLPNAQTAGPEPRFTGLVEAARALQPRTVALRRQVHRHPEQGLDLPATQAAIQHALSGLPVEVTTGTSSSSVTAVLRGGKPGPTVLLRGDMDALPLQEETGLAYASEIDGSMHACGHDTHVAMLASAARLLSSRRDALAGQVVFMFQPGEEGQHGARHMLDEGVLDAAGTPVEKAFALHITSTLQSGVVVSRPGPTMASADTFHITVKGRGGHGGMPHDAIDPVPPAAAMVGALQTMVARRVSVHQPAVITIGRLVAGTTTNIIPETALVEGTIRTLSEDTRALVHRELQQVVTHVAAAHGCTAEVEIVPGYPVTVNDDVVGPHVIDITAAALGSRWAAPMDDPLMGAEDFSYVLQRVPGAISFLGACPRGVELDRAEPNHSNRVLFDEAAMEHGVVVYTAFALDALR</sequence>
<dbReference type="Gene3D" id="3.40.630.10">
    <property type="entry name" value="Zn peptidases"/>
    <property type="match status" value="1"/>
</dbReference>
<accession>A0A2P8IAS5</accession>
<dbReference type="PANTHER" id="PTHR11014:SF63">
    <property type="entry name" value="METALLOPEPTIDASE, PUTATIVE (AFU_ORTHOLOGUE AFUA_6G09600)-RELATED"/>
    <property type="match status" value="1"/>
</dbReference>
<dbReference type="Gene3D" id="3.30.70.360">
    <property type="match status" value="1"/>
</dbReference>
<evidence type="ECO:0000313" key="6">
    <source>
        <dbReference type="Proteomes" id="UP000241118"/>
    </source>
</evidence>
<evidence type="ECO:0000256" key="3">
    <source>
        <dbReference type="PIRSR" id="PIRSR005962-1"/>
    </source>
</evidence>
<feature type="binding site" evidence="3">
    <location>
        <position position="182"/>
    </location>
    <ligand>
        <name>Mn(2+)</name>
        <dbReference type="ChEBI" id="CHEBI:29035"/>
        <label>2</label>
    </ligand>
</feature>
<dbReference type="Proteomes" id="UP000241118">
    <property type="component" value="Unassembled WGS sequence"/>
</dbReference>
<dbReference type="Pfam" id="PF07687">
    <property type="entry name" value="M20_dimer"/>
    <property type="match status" value="1"/>
</dbReference>
<dbReference type="EMBL" id="PYAX01000005">
    <property type="protein sequence ID" value="PSL55553.1"/>
    <property type="molecule type" value="Genomic_DNA"/>
</dbReference>
<dbReference type="CDD" id="cd03886">
    <property type="entry name" value="M20_Acy1"/>
    <property type="match status" value="1"/>
</dbReference>